<dbReference type="Gene3D" id="1.25.40.10">
    <property type="entry name" value="Tetratricopeptide repeat domain"/>
    <property type="match status" value="1"/>
</dbReference>
<feature type="signal peptide" evidence="1">
    <location>
        <begin position="1"/>
        <end position="26"/>
    </location>
</feature>
<dbReference type="InterPro" id="IPR011990">
    <property type="entry name" value="TPR-like_helical_dom_sf"/>
</dbReference>
<feature type="chain" id="PRO_5023879213" evidence="1">
    <location>
        <begin position="27"/>
        <end position="378"/>
    </location>
</feature>
<dbReference type="EMBL" id="VRMN01000001">
    <property type="protein sequence ID" value="KAA8497817.1"/>
    <property type="molecule type" value="Genomic_DNA"/>
</dbReference>
<evidence type="ECO:0000313" key="2">
    <source>
        <dbReference type="EMBL" id="KAA8497817.1"/>
    </source>
</evidence>
<organism evidence="2 3">
    <name type="scientific">Porphyridium purpureum</name>
    <name type="common">Red alga</name>
    <name type="synonym">Porphyridium cruentum</name>
    <dbReference type="NCBI Taxonomy" id="35688"/>
    <lineage>
        <taxon>Eukaryota</taxon>
        <taxon>Rhodophyta</taxon>
        <taxon>Bangiophyceae</taxon>
        <taxon>Porphyridiales</taxon>
        <taxon>Porphyridiaceae</taxon>
        <taxon>Porphyridium</taxon>
    </lineage>
</organism>
<accession>A0A5J4Z5B5</accession>
<keyword evidence="1" id="KW-0732">Signal</keyword>
<evidence type="ECO:0000313" key="3">
    <source>
        <dbReference type="Proteomes" id="UP000324585"/>
    </source>
</evidence>
<dbReference type="Proteomes" id="UP000324585">
    <property type="component" value="Unassembled WGS sequence"/>
</dbReference>
<evidence type="ECO:0000256" key="1">
    <source>
        <dbReference type="SAM" id="SignalP"/>
    </source>
</evidence>
<name>A0A5J4Z5B5_PORPP</name>
<dbReference type="SUPFAM" id="SSF48452">
    <property type="entry name" value="TPR-like"/>
    <property type="match status" value="1"/>
</dbReference>
<gene>
    <name evidence="2" type="ORF">FVE85_5402</name>
</gene>
<reference evidence="3" key="1">
    <citation type="journal article" date="2019" name="Nat. Commun.">
        <title>Expansion of phycobilisome linker gene families in mesophilic red algae.</title>
        <authorList>
            <person name="Lee J."/>
            <person name="Kim D."/>
            <person name="Bhattacharya D."/>
            <person name="Yoon H.S."/>
        </authorList>
    </citation>
    <scope>NUCLEOTIDE SEQUENCE [LARGE SCALE GENOMIC DNA]</scope>
    <source>
        <strain evidence="3">CCMP 1328</strain>
    </source>
</reference>
<protein>
    <submittedName>
        <fullName evidence="2">Uncharacterized protein</fullName>
    </submittedName>
</protein>
<keyword evidence="3" id="KW-1185">Reference proteome</keyword>
<proteinExistence type="predicted"/>
<dbReference type="AlphaFoldDB" id="A0A5J4Z5B5"/>
<sequence length="378" mass="41591">MGVMFVLAPSVSTAVSVAGLVPLARAKDGRCALLPQKAALGQVNGRACAPGKCVRVRNGRKTAVAAQAGAGAEVDDDAKLREQWIWVQGQGTEQEQMDAVDAFAKQLELGSVNPWPVFLHGLIFERFNKVDNALERLQKAIEWGFDLPDTRNHLALNQLRNGDFASARKHFVEAQRHRERALGNENHILHEYDSNLSQVTPPWPAQPLPFLQALVQYRFGDYASARRVLRLAQIAGTFAESEHSAEATLLLLAASARNDRTLAVVENEEMQRQVESLAPSFALVAQMYTCNSNEIEHVFGSIQSQISQASMEPGDAATLGFLVALACHAMPEKTAAICENAFERSRQALHRAKSLRMQDNAALDVYEQVLLWIESGKQ</sequence>
<comment type="caution">
    <text evidence="2">The sequence shown here is derived from an EMBL/GenBank/DDBJ whole genome shotgun (WGS) entry which is preliminary data.</text>
</comment>